<evidence type="ECO:0000256" key="2">
    <source>
        <dbReference type="ARBA" id="ARBA00022448"/>
    </source>
</evidence>
<organism evidence="7 8">
    <name type="scientific">Macleaya cordata</name>
    <name type="common">Five-seeded plume-poppy</name>
    <name type="synonym">Bocconia cordata</name>
    <dbReference type="NCBI Taxonomy" id="56857"/>
    <lineage>
        <taxon>Eukaryota</taxon>
        <taxon>Viridiplantae</taxon>
        <taxon>Streptophyta</taxon>
        <taxon>Embryophyta</taxon>
        <taxon>Tracheophyta</taxon>
        <taxon>Spermatophyta</taxon>
        <taxon>Magnoliopsida</taxon>
        <taxon>Ranunculales</taxon>
        <taxon>Papaveraceae</taxon>
        <taxon>Papaveroideae</taxon>
        <taxon>Macleaya</taxon>
    </lineage>
</organism>
<dbReference type="Proteomes" id="UP000195402">
    <property type="component" value="Unassembled WGS sequence"/>
</dbReference>
<evidence type="ECO:0000313" key="7">
    <source>
        <dbReference type="EMBL" id="OVA09783.1"/>
    </source>
</evidence>
<comment type="subcellular location">
    <subcellularLocation>
        <location evidence="1">Membrane</location>
    </subcellularLocation>
</comment>
<keyword evidence="3 6" id="KW-0812">Transmembrane</keyword>
<dbReference type="OrthoDB" id="6339427at2759"/>
<dbReference type="AlphaFoldDB" id="A0A200QH13"/>
<evidence type="ECO:0000256" key="5">
    <source>
        <dbReference type="ARBA" id="ARBA00023136"/>
    </source>
</evidence>
<evidence type="ECO:0000256" key="3">
    <source>
        <dbReference type="ARBA" id="ARBA00022692"/>
    </source>
</evidence>
<feature type="transmembrane region" description="Helical" evidence="6">
    <location>
        <begin position="284"/>
        <end position="302"/>
    </location>
</feature>
<feature type="transmembrane region" description="Helical" evidence="6">
    <location>
        <begin position="480"/>
        <end position="501"/>
    </location>
</feature>
<proteinExistence type="predicted"/>
<dbReference type="PANTHER" id="PTHR48020:SF24">
    <property type="entry name" value="INOSITOL TRANSPORTER 4"/>
    <property type="match status" value="1"/>
</dbReference>
<dbReference type="STRING" id="56857.A0A200QH13"/>
<gene>
    <name evidence="7" type="ORF">BVC80_9101g328</name>
</gene>
<feature type="transmembrane region" description="Helical" evidence="6">
    <location>
        <begin position="314"/>
        <end position="336"/>
    </location>
</feature>
<accession>A0A200QH13</accession>
<evidence type="ECO:0000256" key="4">
    <source>
        <dbReference type="ARBA" id="ARBA00022989"/>
    </source>
</evidence>
<evidence type="ECO:0000313" key="8">
    <source>
        <dbReference type="Proteomes" id="UP000195402"/>
    </source>
</evidence>
<evidence type="ECO:0000256" key="6">
    <source>
        <dbReference type="SAM" id="Phobius"/>
    </source>
</evidence>
<dbReference type="InterPro" id="IPR005828">
    <property type="entry name" value="MFS_sugar_transport-like"/>
</dbReference>
<dbReference type="GO" id="GO:0005366">
    <property type="term" value="F:myo-inositol:proton symporter activity"/>
    <property type="evidence" value="ECO:0007669"/>
    <property type="project" value="TreeGrafter"/>
</dbReference>
<protein>
    <submittedName>
        <fullName evidence="7">General substrate transporter</fullName>
    </submittedName>
</protein>
<dbReference type="InterPro" id="IPR050814">
    <property type="entry name" value="Myo-inositol_Transporter"/>
</dbReference>
<feature type="transmembrane region" description="Helical" evidence="6">
    <location>
        <begin position="192"/>
        <end position="213"/>
    </location>
</feature>
<dbReference type="PANTHER" id="PTHR48020">
    <property type="entry name" value="PROTON MYO-INOSITOL COTRANSPORTER"/>
    <property type="match status" value="1"/>
</dbReference>
<sequence>MGWEEKSEDFDTDIDVNAEAMRSLLTEDIGEKIVEIGRQTNRSGTGGFREEREVLVSVLWKIRSMWILDLLRGIHSVMGKSVRIKWREEGHRWSGRTNGSSKSENCGLRKEGFSSSSYYSGEFPVEARRRDVSESVKEDKKYVESGSLERNSRCECGAVKTKLREESRGWLGEKEALQGVSIVVMAATRTQVFAVLCVIALPVVSFAYIITVLSTKPEECSTGSEFMGVYTHSPCPAQISDAGLLGTFQGIMIVTFLSLGVGMVSITSPLYISKASPFRIRGALGSTNGLFFAVGQLLSYHFNYAFANQEPRTTWHYMIAVAGLPALVQFILMSSLPESPMWLYGKDRKEDAVEVLKKIYPSHEVEQEVDALRLSFKTEIAHEEDSGGILSKIRNLWCIPVVRKGLVAGIGLQVVQQFVGINTIMHCISNIIEMAGFDSTKHTSDITFQKFSLIIPYAYTNVFGVIVSIANAERYGRKKLLLDSIYGIIGSLFGLTFMFIISPDNFPAVSRFETTTHFRNNTCLTYITAPDAASWDCLTCVRAYSGCGFCADKGDVWKTSLFWGTPYMDHPTLPKKRICTVGIFAARVVRYLVLSRAGNHLMDRELRDIPNEMSFLSLTKAQGPPNAIPLVSLVSCLLVIGFIKLFVPETTKGLLSEEVEMMSQNSNVNLEEAEELKVRFLPV</sequence>
<dbReference type="EMBL" id="MVGT01002051">
    <property type="protein sequence ID" value="OVA09783.1"/>
    <property type="molecule type" value="Genomic_DNA"/>
</dbReference>
<evidence type="ECO:0000256" key="1">
    <source>
        <dbReference type="ARBA" id="ARBA00004370"/>
    </source>
</evidence>
<keyword evidence="8" id="KW-1185">Reference proteome</keyword>
<reference evidence="7 8" key="1">
    <citation type="journal article" date="2017" name="Mol. Plant">
        <title>The Genome of Medicinal Plant Macleaya cordata Provides New Insights into Benzylisoquinoline Alkaloids Metabolism.</title>
        <authorList>
            <person name="Liu X."/>
            <person name="Liu Y."/>
            <person name="Huang P."/>
            <person name="Ma Y."/>
            <person name="Qing Z."/>
            <person name="Tang Q."/>
            <person name="Cao H."/>
            <person name="Cheng P."/>
            <person name="Zheng Y."/>
            <person name="Yuan Z."/>
            <person name="Zhou Y."/>
            <person name="Liu J."/>
            <person name="Tang Z."/>
            <person name="Zhuo Y."/>
            <person name="Zhang Y."/>
            <person name="Yu L."/>
            <person name="Huang J."/>
            <person name="Yang P."/>
            <person name="Peng Q."/>
            <person name="Zhang J."/>
            <person name="Jiang W."/>
            <person name="Zhang Z."/>
            <person name="Lin K."/>
            <person name="Ro D.K."/>
            <person name="Chen X."/>
            <person name="Xiong X."/>
            <person name="Shang Y."/>
            <person name="Huang S."/>
            <person name="Zeng J."/>
        </authorList>
    </citation>
    <scope>NUCLEOTIDE SEQUENCE [LARGE SCALE GENOMIC DNA]</scope>
    <source>
        <strain evidence="8">cv. BLH2017</strain>
        <tissue evidence="7">Root</tissue>
    </source>
</reference>
<keyword evidence="2" id="KW-0813">Transport</keyword>
<feature type="transmembrane region" description="Helical" evidence="6">
    <location>
        <begin position="250"/>
        <end position="272"/>
    </location>
</feature>
<keyword evidence="4 6" id="KW-1133">Transmembrane helix</keyword>
<comment type="caution">
    <text evidence="7">The sequence shown here is derived from an EMBL/GenBank/DDBJ whole genome shotgun (WGS) entry which is preliminary data.</text>
</comment>
<dbReference type="InterPro" id="IPR036259">
    <property type="entry name" value="MFS_trans_sf"/>
</dbReference>
<dbReference type="Pfam" id="PF00083">
    <property type="entry name" value="Sugar_tr"/>
    <property type="match status" value="1"/>
</dbReference>
<dbReference type="SUPFAM" id="SSF103473">
    <property type="entry name" value="MFS general substrate transporter"/>
    <property type="match status" value="1"/>
</dbReference>
<dbReference type="InParanoid" id="A0A200QH13"/>
<keyword evidence="5 6" id="KW-0472">Membrane</keyword>
<dbReference type="GO" id="GO:0016020">
    <property type="term" value="C:membrane"/>
    <property type="evidence" value="ECO:0007669"/>
    <property type="project" value="UniProtKB-SubCell"/>
</dbReference>
<name>A0A200QH13_MACCD</name>
<dbReference type="Gene3D" id="1.20.1250.20">
    <property type="entry name" value="MFS general substrate transporter like domains"/>
    <property type="match status" value="1"/>
</dbReference>